<evidence type="ECO:0008006" key="3">
    <source>
        <dbReference type="Google" id="ProtNLM"/>
    </source>
</evidence>
<evidence type="ECO:0000313" key="1">
    <source>
        <dbReference type="EMBL" id="GLR70859.1"/>
    </source>
</evidence>
<keyword evidence="2" id="KW-1185">Reference proteome</keyword>
<protein>
    <recommendedName>
        <fullName evidence="3">Sulfotransferase domain-containing protein</fullName>
    </recommendedName>
</protein>
<reference evidence="1" key="2">
    <citation type="submission" date="2023-01" db="EMBL/GenBank/DDBJ databases">
        <title>Draft genome sequence of Agaribacter marinus strain NBRC 110023.</title>
        <authorList>
            <person name="Sun Q."/>
            <person name="Mori K."/>
        </authorList>
    </citation>
    <scope>NUCLEOTIDE SEQUENCE</scope>
    <source>
        <strain evidence="1">NBRC 110023</strain>
    </source>
</reference>
<name>A0AA37SYG5_9ALTE</name>
<dbReference type="InterPro" id="IPR027417">
    <property type="entry name" value="P-loop_NTPase"/>
</dbReference>
<reference evidence="1" key="1">
    <citation type="journal article" date="2014" name="Int. J. Syst. Evol. Microbiol.">
        <title>Complete genome sequence of Corynebacterium casei LMG S-19264T (=DSM 44701T), isolated from a smear-ripened cheese.</title>
        <authorList>
            <consortium name="US DOE Joint Genome Institute (JGI-PGF)"/>
            <person name="Walter F."/>
            <person name="Albersmeier A."/>
            <person name="Kalinowski J."/>
            <person name="Ruckert C."/>
        </authorList>
    </citation>
    <scope>NUCLEOTIDE SEQUENCE</scope>
    <source>
        <strain evidence="1">NBRC 110023</strain>
    </source>
</reference>
<comment type="caution">
    <text evidence="1">The sequence shown here is derived from an EMBL/GenBank/DDBJ whole genome shotgun (WGS) entry which is preliminary data.</text>
</comment>
<dbReference type="Proteomes" id="UP001156601">
    <property type="component" value="Unassembled WGS sequence"/>
</dbReference>
<gene>
    <name evidence="1" type="ORF">GCM10007852_17670</name>
</gene>
<dbReference type="Gene3D" id="3.40.50.300">
    <property type="entry name" value="P-loop containing nucleotide triphosphate hydrolases"/>
    <property type="match status" value="1"/>
</dbReference>
<organism evidence="1 2">
    <name type="scientific">Agaribacter marinus</name>
    <dbReference type="NCBI Taxonomy" id="1431249"/>
    <lineage>
        <taxon>Bacteria</taxon>
        <taxon>Pseudomonadati</taxon>
        <taxon>Pseudomonadota</taxon>
        <taxon>Gammaproteobacteria</taxon>
        <taxon>Alteromonadales</taxon>
        <taxon>Alteromonadaceae</taxon>
        <taxon>Agaribacter</taxon>
    </lineage>
</organism>
<dbReference type="AlphaFoldDB" id="A0AA37SYG5"/>
<proteinExistence type="predicted"/>
<evidence type="ECO:0000313" key="2">
    <source>
        <dbReference type="Proteomes" id="UP001156601"/>
    </source>
</evidence>
<dbReference type="EMBL" id="BSOT01000005">
    <property type="protein sequence ID" value="GLR70859.1"/>
    <property type="molecule type" value="Genomic_DNA"/>
</dbReference>
<dbReference type="SUPFAM" id="SSF52540">
    <property type="entry name" value="P-loop containing nucleoside triphosphate hydrolases"/>
    <property type="match status" value="1"/>
</dbReference>
<accession>A0AA37SYG5</accession>
<dbReference type="RefSeq" id="WP_284217137.1">
    <property type="nucleotide sequence ID" value="NZ_BSOT01000005.1"/>
</dbReference>
<sequence>MKKLFLHVGPHKTGTTAIQKFLVDNTKPCFQQNLVYPKRYLHIFGHHHFREILKERQLRAEDLEFFSENQNDFLLSSEDFISLDEADFQYLRQSLDNFDIKIIFSWRRASFKLYSIWQEVIKHGGTVDFFEYYHDHVARPGTSQMLSPDLKLNTLAKVFGKQNVKVIDYDASSNSNTLYQDFINACDLVWSDNFSIKKIDKTAKNESMKLYDIEIVRALNNLMGYKYGYQGSKVRLAYSRFKDALPADTTSELVSIIDSHTSTKIVGNYFVDTRAEKVMMQRFGANILNHQVNNSTKLLRLASSRWLSALPVHDLLSNLASKLNQLNTEEQEDVSN</sequence>